<gene>
    <name evidence="1" type="ORF">GM655_22510</name>
</gene>
<reference evidence="1 2" key="1">
    <citation type="submission" date="2019-11" db="EMBL/GenBank/DDBJ databases">
        <title>Type strains purchased from KCTC, JCM and DSMZ.</title>
        <authorList>
            <person name="Lu H."/>
        </authorList>
    </citation>
    <scope>NUCLEOTIDE SEQUENCE [LARGE SCALE GENOMIC DNA]</scope>
    <source>
        <strain evidence="1 2">DSM 103461</strain>
    </source>
</reference>
<name>A0ABW9SZ73_9BURK</name>
<sequence>MAVVPLLDGLLPGGGVRGRAAAARWAAAWWRCPWPCCRCSMGCCLVELAGAIMPLLDA</sequence>
<keyword evidence="2" id="KW-1185">Reference proteome</keyword>
<evidence type="ECO:0000313" key="1">
    <source>
        <dbReference type="EMBL" id="MTW35564.1"/>
    </source>
</evidence>
<evidence type="ECO:0000313" key="2">
    <source>
        <dbReference type="Proteomes" id="UP000735592"/>
    </source>
</evidence>
<dbReference type="EMBL" id="WNKW01000026">
    <property type="protein sequence ID" value="MTW35564.1"/>
    <property type="molecule type" value="Genomic_DNA"/>
</dbReference>
<organism evidence="1 2">
    <name type="scientific">Pseudoduganella danionis</name>
    <dbReference type="NCBI Taxonomy" id="1890295"/>
    <lineage>
        <taxon>Bacteria</taxon>
        <taxon>Pseudomonadati</taxon>
        <taxon>Pseudomonadota</taxon>
        <taxon>Betaproteobacteria</taxon>
        <taxon>Burkholderiales</taxon>
        <taxon>Oxalobacteraceae</taxon>
        <taxon>Telluria group</taxon>
        <taxon>Pseudoduganella</taxon>
    </lineage>
</organism>
<dbReference type="Proteomes" id="UP000735592">
    <property type="component" value="Unassembled WGS sequence"/>
</dbReference>
<accession>A0ABW9SZ73</accession>
<proteinExistence type="predicted"/>
<comment type="caution">
    <text evidence="1">The sequence shown here is derived from an EMBL/GenBank/DDBJ whole genome shotgun (WGS) entry which is preliminary data.</text>
</comment>
<protein>
    <submittedName>
        <fullName evidence="1">Uncharacterized protein</fullName>
    </submittedName>
</protein>